<dbReference type="AlphaFoldDB" id="A0A6J6JB15"/>
<dbReference type="CDD" id="cd01065">
    <property type="entry name" value="NAD_bind_Shikimate_DH"/>
    <property type="match status" value="1"/>
</dbReference>
<dbReference type="PANTHER" id="PTHR21089:SF1">
    <property type="entry name" value="BIFUNCTIONAL 3-DEHYDROQUINATE DEHYDRATASE_SHIKIMATE DEHYDROGENASE, CHLOROPLASTIC"/>
    <property type="match status" value="1"/>
</dbReference>
<dbReference type="InterPro" id="IPR036291">
    <property type="entry name" value="NAD(P)-bd_dom_sf"/>
</dbReference>
<dbReference type="Pfam" id="PF08501">
    <property type="entry name" value="Shikimate_dh_N"/>
    <property type="match status" value="1"/>
</dbReference>
<dbReference type="EMBL" id="CAEZVU010000059">
    <property type="protein sequence ID" value="CAB4634281.1"/>
    <property type="molecule type" value="Genomic_DNA"/>
</dbReference>
<organism evidence="3">
    <name type="scientific">freshwater metagenome</name>
    <dbReference type="NCBI Taxonomy" id="449393"/>
    <lineage>
        <taxon>unclassified sequences</taxon>
        <taxon>metagenomes</taxon>
        <taxon>ecological metagenomes</taxon>
    </lineage>
</organism>
<dbReference type="PANTHER" id="PTHR21089">
    <property type="entry name" value="SHIKIMATE DEHYDROGENASE"/>
    <property type="match status" value="1"/>
</dbReference>
<evidence type="ECO:0000259" key="1">
    <source>
        <dbReference type="Pfam" id="PF08501"/>
    </source>
</evidence>
<dbReference type="Gene3D" id="3.40.50.10860">
    <property type="entry name" value="Leucine Dehydrogenase, chain A, domain 1"/>
    <property type="match status" value="1"/>
</dbReference>
<dbReference type="InterPro" id="IPR046346">
    <property type="entry name" value="Aminoacid_DH-like_N_sf"/>
</dbReference>
<dbReference type="InterPro" id="IPR022893">
    <property type="entry name" value="Shikimate_DH_fam"/>
</dbReference>
<dbReference type="GO" id="GO:0005829">
    <property type="term" value="C:cytosol"/>
    <property type="evidence" value="ECO:0007669"/>
    <property type="project" value="TreeGrafter"/>
</dbReference>
<protein>
    <submittedName>
        <fullName evidence="3">Unannotated protein</fullName>
    </submittedName>
</protein>
<dbReference type="GO" id="GO:0004764">
    <property type="term" value="F:shikimate 3-dehydrogenase (NADP+) activity"/>
    <property type="evidence" value="ECO:0007669"/>
    <property type="project" value="InterPro"/>
</dbReference>
<dbReference type="InterPro" id="IPR013708">
    <property type="entry name" value="Shikimate_DH-bd_N"/>
</dbReference>
<dbReference type="GO" id="GO:0019632">
    <property type="term" value="P:shikimate metabolic process"/>
    <property type="evidence" value="ECO:0007669"/>
    <property type="project" value="TreeGrafter"/>
</dbReference>
<dbReference type="Gene3D" id="3.40.50.720">
    <property type="entry name" value="NAD(P)-binding Rossmann-like Domain"/>
    <property type="match status" value="1"/>
</dbReference>
<dbReference type="GO" id="GO:0050661">
    <property type="term" value="F:NADP binding"/>
    <property type="evidence" value="ECO:0007669"/>
    <property type="project" value="TreeGrafter"/>
</dbReference>
<feature type="domain" description="Shikimate dehydrogenase substrate binding N-terminal" evidence="1">
    <location>
        <begin position="7"/>
        <end position="86"/>
    </location>
</feature>
<accession>A0A6J6JB15</accession>
<proteinExistence type="predicted"/>
<dbReference type="SUPFAM" id="SSF51735">
    <property type="entry name" value="NAD(P)-binding Rossmann-fold domains"/>
    <property type="match status" value="1"/>
</dbReference>
<dbReference type="EMBL" id="CAEZTH010000002">
    <property type="protein sequence ID" value="CAB4555098.1"/>
    <property type="molecule type" value="Genomic_DNA"/>
</dbReference>
<name>A0A6J6JB15_9ZZZZ</name>
<evidence type="ECO:0000313" key="3">
    <source>
        <dbReference type="EMBL" id="CAB4634281.1"/>
    </source>
</evidence>
<dbReference type="GO" id="GO:0009423">
    <property type="term" value="P:chorismate biosynthetic process"/>
    <property type="evidence" value="ECO:0007669"/>
    <property type="project" value="TreeGrafter"/>
</dbReference>
<evidence type="ECO:0000313" key="2">
    <source>
        <dbReference type="EMBL" id="CAB4555098.1"/>
    </source>
</evidence>
<reference evidence="3" key="1">
    <citation type="submission" date="2020-05" db="EMBL/GenBank/DDBJ databases">
        <authorList>
            <person name="Chiriac C."/>
            <person name="Salcher M."/>
            <person name="Ghai R."/>
            <person name="Kavagutti S V."/>
        </authorList>
    </citation>
    <scope>NUCLEOTIDE SEQUENCE</scope>
</reference>
<gene>
    <name evidence="2" type="ORF">UFOPK1639_00025</name>
    <name evidence="3" type="ORF">UFOPK2132_00423</name>
</gene>
<dbReference type="SUPFAM" id="SSF53223">
    <property type="entry name" value="Aminoacid dehydrogenase-like, N-terminal domain"/>
    <property type="match status" value="1"/>
</dbReference>
<sequence length="276" mass="29484">MTSKFCVVGYPIKHSLSPVIHKAAYARLGLDFSYERIDVPLGGLGAVMEDQALSGLSVTMPLKYEAFELSDSYSPEAERTGVVNTLVRSSNGWVGHNTDVFGFAKCFNEVPDPQRITIVGSGATARSVALAISRVFPAAKLTVIGRTASSLVEFTGYLNSLGISSEVLEPEASSLVGSDLIVSTVPAGAFTQLWDQLGTTSSANRGILFDVAYDPWPSLASRAWAGKSISGLELLVWQAIEQVKLFVDSTGHQVPIVDQELYESMIGAVANQSGFK</sequence>